<dbReference type="KEGG" id="pbor:BSF38_02748"/>
<feature type="domain" description="Tc1-like transposase DDE" evidence="1">
    <location>
        <begin position="189"/>
        <end position="331"/>
    </location>
</feature>
<dbReference type="STRING" id="1387353.BSF38_02748"/>
<dbReference type="RefSeq" id="WP_076346445.1">
    <property type="nucleotide sequence ID" value="NZ_CP019082.1"/>
</dbReference>
<dbReference type="InterPro" id="IPR038717">
    <property type="entry name" value="Tc1-like_DDE_dom"/>
</dbReference>
<evidence type="ECO:0000259" key="1">
    <source>
        <dbReference type="Pfam" id="PF13358"/>
    </source>
</evidence>
<sequence length="382" mass="44070">MRGRRPRRLSIEPGDLPILQRVARSDSLPWYQVRRARIVLANAQGVPTSTVALQMQCDEATVWRTCRRYEHGGLTGLLAPPARPGSPGRISPLQRAQIVRLACMEPVAKGLHITHWSSEDLARQAVTDGVVPSISPRTIRRILDRVDLQPHRTRYWRTSRLDEEFKDRAEKVFWCYANAERLAERGIWVVCLDEMPNKQALERCQIRRAIPGSIEQQEFEYTRHGTVNILTFLVVPTGRMEAAILETNGAEHLIPALEAFRRGHYRLRGVFLVLDGGGSHIAGETADYFAGCEEWWRPRLTPAHASWLNQGEILNHAFGLRYLKRGSWTSREAYIAHVMASWPEYNRLYAHPIEWTWTNPKMRRWFDEHAPRIPCITSVRRH</sequence>
<dbReference type="SUPFAM" id="SSF46689">
    <property type="entry name" value="Homeodomain-like"/>
    <property type="match status" value="1"/>
</dbReference>
<dbReference type="Pfam" id="PF13358">
    <property type="entry name" value="DDE_3"/>
    <property type="match status" value="1"/>
</dbReference>
<accession>A0A1U7CQQ1</accession>
<reference evidence="3" key="1">
    <citation type="submission" date="2016-12" db="EMBL/GenBank/DDBJ databases">
        <title>Comparative genomics of four Isosphaeraceae planctomycetes: a common pool of plasmids and glycoside hydrolase genes.</title>
        <authorList>
            <person name="Ivanova A."/>
        </authorList>
    </citation>
    <scope>NUCLEOTIDE SEQUENCE [LARGE SCALE GENOMIC DNA]</scope>
    <source>
        <strain evidence="3">PX4</strain>
    </source>
</reference>
<dbReference type="Proteomes" id="UP000186309">
    <property type="component" value="Chromosome"/>
</dbReference>
<protein>
    <recommendedName>
        <fullName evidence="1">Tc1-like transposase DDE domain-containing protein</fullName>
    </recommendedName>
</protein>
<proteinExistence type="predicted"/>
<dbReference type="AlphaFoldDB" id="A0A1U7CQQ1"/>
<dbReference type="InterPro" id="IPR009057">
    <property type="entry name" value="Homeodomain-like_sf"/>
</dbReference>
<keyword evidence="3" id="KW-1185">Reference proteome</keyword>
<evidence type="ECO:0000313" key="3">
    <source>
        <dbReference type="Proteomes" id="UP000186309"/>
    </source>
</evidence>
<dbReference type="Pfam" id="PF13565">
    <property type="entry name" value="HTH_32"/>
    <property type="match status" value="1"/>
</dbReference>
<dbReference type="OrthoDB" id="269226at2"/>
<dbReference type="NCBIfam" id="NF033545">
    <property type="entry name" value="transpos_IS630"/>
    <property type="match status" value="1"/>
</dbReference>
<evidence type="ECO:0000313" key="2">
    <source>
        <dbReference type="EMBL" id="APW61236.1"/>
    </source>
</evidence>
<organism evidence="2 3">
    <name type="scientific">Paludisphaera borealis</name>
    <dbReference type="NCBI Taxonomy" id="1387353"/>
    <lineage>
        <taxon>Bacteria</taxon>
        <taxon>Pseudomonadati</taxon>
        <taxon>Planctomycetota</taxon>
        <taxon>Planctomycetia</taxon>
        <taxon>Isosphaerales</taxon>
        <taxon>Isosphaeraceae</taxon>
        <taxon>Paludisphaera</taxon>
    </lineage>
</organism>
<dbReference type="EMBL" id="CP019082">
    <property type="protein sequence ID" value="APW61236.1"/>
    <property type="molecule type" value="Genomic_DNA"/>
</dbReference>
<gene>
    <name evidence="2" type="ORF">BSF38_02748</name>
</gene>
<dbReference type="InterPro" id="IPR047655">
    <property type="entry name" value="Transpos_IS630-like"/>
</dbReference>
<name>A0A1U7CQQ1_9BACT</name>